<keyword evidence="14" id="KW-0282">Flagellum</keyword>
<evidence type="ECO:0000256" key="6">
    <source>
        <dbReference type="ARBA" id="ARBA00022692"/>
    </source>
</evidence>
<dbReference type="GO" id="GO:0009306">
    <property type="term" value="P:protein secretion"/>
    <property type="evidence" value="ECO:0007669"/>
    <property type="project" value="InterPro"/>
</dbReference>
<feature type="transmembrane region" description="Helical" evidence="13">
    <location>
        <begin position="90"/>
        <end position="111"/>
    </location>
</feature>
<evidence type="ECO:0000256" key="11">
    <source>
        <dbReference type="ARBA" id="ARBA00023225"/>
    </source>
</evidence>
<gene>
    <name evidence="13 14" type="primary">flhB</name>
    <name evidence="14" type="ORF">DKG74_18275</name>
</gene>
<evidence type="ECO:0000256" key="8">
    <source>
        <dbReference type="ARBA" id="ARBA00022927"/>
    </source>
</evidence>
<keyword evidence="6 13" id="KW-0812">Transmembrane</keyword>
<dbReference type="InterPro" id="IPR029025">
    <property type="entry name" value="T3SS_substrate_exporter_C"/>
</dbReference>
<dbReference type="PANTHER" id="PTHR30531:SF12">
    <property type="entry name" value="FLAGELLAR BIOSYNTHETIC PROTEIN FLHB"/>
    <property type="match status" value="1"/>
</dbReference>
<comment type="similarity">
    <text evidence="2 13">Belongs to the type III secretion exporter family.</text>
</comment>
<dbReference type="AlphaFoldDB" id="A0A317DXJ3"/>
<evidence type="ECO:0000256" key="9">
    <source>
        <dbReference type="ARBA" id="ARBA00022989"/>
    </source>
</evidence>
<evidence type="ECO:0000256" key="2">
    <source>
        <dbReference type="ARBA" id="ARBA00010690"/>
    </source>
</evidence>
<feature type="transmembrane region" description="Helical" evidence="13">
    <location>
        <begin position="190"/>
        <end position="212"/>
    </location>
</feature>
<evidence type="ECO:0000256" key="7">
    <source>
        <dbReference type="ARBA" id="ARBA00022795"/>
    </source>
</evidence>
<dbReference type="InterPro" id="IPR006136">
    <property type="entry name" value="FlhB"/>
</dbReference>
<accession>A0A317DXJ3</accession>
<dbReference type="PRINTS" id="PR00950">
    <property type="entry name" value="TYPE3IMSPROT"/>
</dbReference>
<evidence type="ECO:0000256" key="1">
    <source>
        <dbReference type="ARBA" id="ARBA00004651"/>
    </source>
</evidence>
<keyword evidence="5 13" id="KW-1003">Cell membrane</keyword>
<keyword evidence="15" id="KW-1185">Reference proteome</keyword>
<keyword evidence="8 13" id="KW-0653">Protein transport</keyword>
<evidence type="ECO:0000256" key="10">
    <source>
        <dbReference type="ARBA" id="ARBA00023136"/>
    </source>
</evidence>
<keyword evidence="7 13" id="KW-1005">Bacterial flagellum biogenesis</keyword>
<keyword evidence="10 13" id="KW-0472">Membrane</keyword>
<name>A0A317DXJ3_9PROT</name>
<evidence type="ECO:0000313" key="15">
    <source>
        <dbReference type="Proteomes" id="UP000245461"/>
    </source>
</evidence>
<reference evidence="14 15" key="1">
    <citation type="submission" date="2018-05" db="EMBL/GenBank/DDBJ databases">
        <title>Zavarzinia sp. HR-AS.</title>
        <authorList>
            <person name="Lee Y."/>
            <person name="Jeon C.O."/>
        </authorList>
    </citation>
    <scope>NUCLEOTIDE SEQUENCE [LARGE SCALE GENOMIC DNA]</scope>
    <source>
        <strain evidence="14 15">HR-AS</strain>
    </source>
</reference>
<keyword evidence="4 13" id="KW-0813">Transport</keyword>
<dbReference type="PANTHER" id="PTHR30531">
    <property type="entry name" value="FLAGELLAR BIOSYNTHETIC PROTEIN FLHB"/>
    <property type="match status" value="1"/>
</dbReference>
<dbReference type="Gene3D" id="3.40.1690.10">
    <property type="entry name" value="secretion proteins EscU"/>
    <property type="match status" value="1"/>
</dbReference>
<keyword evidence="14" id="KW-0969">Cilium</keyword>
<keyword evidence="11 13" id="KW-1006">Bacterial flagellum protein export</keyword>
<dbReference type="RefSeq" id="WP_109907622.1">
    <property type="nucleotide sequence ID" value="NZ_QGLE01000013.1"/>
</dbReference>
<comment type="subcellular location">
    <subcellularLocation>
        <location evidence="1">Cell membrane</location>
        <topology evidence="1">Multi-pass membrane protein</topology>
    </subcellularLocation>
</comment>
<keyword evidence="14" id="KW-0966">Cell projection</keyword>
<dbReference type="NCBIfam" id="TIGR00328">
    <property type="entry name" value="flhB"/>
    <property type="match status" value="1"/>
</dbReference>
<evidence type="ECO:0000256" key="5">
    <source>
        <dbReference type="ARBA" id="ARBA00022475"/>
    </source>
</evidence>
<proteinExistence type="inferred from homology"/>
<evidence type="ECO:0000256" key="4">
    <source>
        <dbReference type="ARBA" id="ARBA00022448"/>
    </source>
</evidence>
<dbReference type="Proteomes" id="UP000245461">
    <property type="component" value="Unassembled WGS sequence"/>
</dbReference>
<comment type="function">
    <text evidence="12 13">Required for formation of the rod structure in the basal body of the flagellar apparatus. Together with FliI and FliH, may constitute the export apparatus of flagellin.</text>
</comment>
<dbReference type="Pfam" id="PF01312">
    <property type="entry name" value="Bac_export_2"/>
    <property type="match status" value="1"/>
</dbReference>
<dbReference type="EMBL" id="QGLE01000013">
    <property type="protein sequence ID" value="PWR18576.1"/>
    <property type="molecule type" value="Genomic_DNA"/>
</dbReference>
<dbReference type="InterPro" id="IPR006135">
    <property type="entry name" value="T3SS_substrate_exporter"/>
</dbReference>
<dbReference type="OrthoDB" id="9807950at2"/>
<feature type="transmembrane region" description="Helical" evidence="13">
    <location>
        <begin position="150"/>
        <end position="170"/>
    </location>
</feature>
<evidence type="ECO:0000256" key="13">
    <source>
        <dbReference type="RuleBase" id="RU364091"/>
    </source>
</evidence>
<dbReference type="GO" id="GO:0044780">
    <property type="term" value="P:bacterial-type flagellum assembly"/>
    <property type="evidence" value="ECO:0007669"/>
    <property type="project" value="InterPro"/>
</dbReference>
<sequence length="362" mass="39061">MAEDQDESSKTEEPSAKRIADAEKRGDVLKSNEVGHWFGLAAGLGAIVIIATVSGPDMGRRLAGFLDHGWAISLDERTGVDILIEVGQDLLLGLGLPLLLLVAAAIAGHALQHKIIFSGEKMKPDLSKLSPMKGLTRIFSRQGLVEFVKGIAKIVAVGTGAVIGAAPTFNAMIALPSREFDDIALLTLQAVIRLFGGALVVLTVIAGADFMFQRFERLRRLRMTKQEVKDEHKQTEGDPQIKARQRQMARSRIRRRMMAAVPTADVVVTNPTHFAVALKYDAEKMGAPVVVAKGADSLAARIRAVADEAGVPLVENPPLARALYATVEIDEEVPPDHYKAVAEVIGFVLRRRGGLPKRPAVP</sequence>
<organism evidence="14 15">
    <name type="scientific">Zavarzinia aquatilis</name>
    <dbReference type="NCBI Taxonomy" id="2211142"/>
    <lineage>
        <taxon>Bacteria</taxon>
        <taxon>Pseudomonadati</taxon>
        <taxon>Pseudomonadota</taxon>
        <taxon>Alphaproteobacteria</taxon>
        <taxon>Rhodospirillales</taxon>
        <taxon>Zavarziniaceae</taxon>
        <taxon>Zavarzinia</taxon>
    </lineage>
</organism>
<evidence type="ECO:0000256" key="3">
    <source>
        <dbReference type="ARBA" id="ARBA00021622"/>
    </source>
</evidence>
<dbReference type="GO" id="GO:0005886">
    <property type="term" value="C:plasma membrane"/>
    <property type="evidence" value="ECO:0007669"/>
    <property type="project" value="UniProtKB-SubCell"/>
</dbReference>
<keyword evidence="9 13" id="KW-1133">Transmembrane helix</keyword>
<evidence type="ECO:0000313" key="14">
    <source>
        <dbReference type="EMBL" id="PWR18576.1"/>
    </source>
</evidence>
<feature type="transmembrane region" description="Helical" evidence="13">
    <location>
        <begin position="34"/>
        <end position="53"/>
    </location>
</feature>
<dbReference type="FunFam" id="3.40.1690.10:FF:000001">
    <property type="entry name" value="Flagellar biosynthetic protein FlhB"/>
    <property type="match status" value="1"/>
</dbReference>
<dbReference type="SUPFAM" id="SSF160544">
    <property type="entry name" value="EscU C-terminal domain-like"/>
    <property type="match status" value="1"/>
</dbReference>
<evidence type="ECO:0000256" key="12">
    <source>
        <dbReference type="ARBA" id="ARBA00025078"/>
    </source>
</evidence>
<dbReference type="Gene3D" id="6.10.250.2080">
    <property type="match status" value="1"/>
</dbReference>
<comment type="caution">
    <text evidence="14">The sequence shown here is derived from an EMBL/GenBank/DDBJ whole genome shotgun (WGS) entry which is preliminary data.</text>
</comment>
<protein>
    <recommendedName>
        <fullName evidence="3 13">Flagellar biosynthetic protein FlhB</fullName>
    </recommendedName>
</protein>